<keyword evidence="1" id="KW-0732">Signal</keyword>
<comment type="caution">
    <text evidence="2">The sequence shown here is derived from an EMBL/GenBank/DDBJ whole genome shotgun (WGS) entry which is preliminary data.</text>
</comment>
<organism evidence="2 3">
    <name type="scientific">Filifactor villosus</name>
    <dbReference type="NCBI Taxonomy" id="29374"/>
    <lineage>
        <taxon>Bacteria</taxon>
        <taxon>Bacillati</taxon>
        <taxon>Bacillota</taxon>
        <taxon>Clostridia</taxon>
        <taxon>Peptostreptococcales</taxon>
        <taxon>Filifactoraceae</taxon>
        <taxon>Filifactor</taxon>
    </lineage>
</organism>
<gene>
    <name evidence="2" type="ORF">ACFO4R_10075</name>
</gene>
<dbReference type="Proteomes" id="UP001595916">
    <property type="component" value="Unassembled WGS sequence"/>
</dbReference>
<accession>A0ABV9QNY9</accession>
<protein>
    <recommendedName>
        <fullName evidence="4">Lipoprotein</fullName>
    </recommendedName>
</protein>
<evidence type="ECO:0008006" key="4">
    <source>
        <dbReference type="Google" id="ProtNLM"/>
    </source>
</evidence>
<evidence type="ECO:0000256" key="1">
    <source>
        <dbReference type="SAM" id="SignalP"/>
    </source>
</evidence>
<dbReference type="RefSeq" id="WP_379788987.1">
    <property type="nucleotide sequence ID" value="NZ_JBHSHL010000050.1"/>
</dbReference>
<reference evidence="3" key="1">
    <citation type="journal article" date="2019" name="Int. J. Syst. Evol. Microbiol.">
        <title>The Global Catalogue of Microorganisms (GCM) 10K type strain sequencing project: providing services to taxonomists for standard genome sequencing and annotation.</title>
        <authorList>
            <consortium name="The Broad Institute Genomics Platform"/>
            <consortium name="The Broad Institute Genome Sequencing Center for Infectious Disease"/>
            <person name="Wu L."/>
            <person name="Ma J."/>
        </authorList>
    </citation>
    <scope>NUCLEOTIDE SEQUENCE [LARGE SCALE GENOMIC DNA]</scope>
    <source>
        <strain evidence="3">CCUG 46385</strain>
    </source>
</reference>
<keyword evidence="3" id="KW-1185">Reference proteome</keyword>
<feature type="chain" id="PRO_5046478003" description="Lipoprotein" evidence="1">
    <location>
        <begin position="24"/>
        <end position="185"/>
    </location>
</feature>
<name>A0ABV9QNY9_9FIRM</name>
<sequence>MKKPILKVGIALFCLCMTMVVSSCRRDDMSNRTVQTVEPVEDTTEEEQEEQVSLYTDETYTEENGRFFACITSTDAKNRTVTFNKAQLLFVGQDDDKIRELGEDPEESPSGYYIIDSEEDRGHTLPLAKGVDINGVDLTSEEPATTFRKLEEEEFLEMTHDEHQMYCYVTVKDNEITAIYEQFLP</sequence>
<proteinExistence type="predicted"/>
<dbReference type="PROSITE" id="PS51257">
    <property type="entry name" value="PROKAR_LIPOPROTEIN"/>
    <property type="match status" value="1"/>
</dbReference>
<evidence type="ECO:0000313" key="3">
    <source>
        <dbReference type="Proteomes" id="UP001595916"/>
    </source>
</evidence>
<feature type="signal peptide" evidence="1">
    <location>
        <begin position="1"/>
        <end position="23"/>
    </location>
</feature>
<evidence type="ECO:0000313" key="2">
    <source>
        <dbReference type="EMBL" id="MFC4805426.1"/>
    </source>
</evidence>
<dbReference type="EMBL" id="JBHSHL010000050">
    <property type="protein sequence ID" value="MFC4805426.1"/>
    <property type="molecule type" value="Genomic_DNA"/>
</dbReference>